<dbReference type="Gene3D" id="2.40.70.10">
    <property type="entry name" value="Acid Proteases"/>
    <property type="match status" value="1"/>
</dbReference>
<dbReference type="PANTHER" id="PTHR15503">
    <property type="entry name" value="LDOC1 RELATED"/>
    <property type="match status" value="1"/>
</dbReference>
<dbReference type="Gene3D" id="3.10.10.10">
    <property type="entry name" value="HIV Type 1 Reverse Transcriptase, subunit A, domain 1"/>
    <property type="match status" value="1"/>
</dbReference>
<dbReference type="Proteomes" id="UP000012065">
    <property type="component" value="Unassembled WGS sequence"/>
</dbReference>
<dbReference type="InterPro" id="IPR043502">
    <property type="entry name" value="DNA/RNA_pol_sf"/>
</dbReference>
<dbReference type="Proteomes" id="UP000059188">
    <property type="component" value="Unassembled WGS sequence"/>
</dbReference>
<dbReference type="EMBL" id="CAOJ01016818">
    <property type="protein sequence ID" value="CCO37136.1"/>
    <property type="molecule type" value="Genomic_DNA"/>
</dbReference>
<evidence type="ECO:0000313" key="2">
    <source>
        <dbReference type="EMBL" id="CEL58466.1"/>
    </source>
</evidence>
<evidence type="ECO:0000313" key="3">
    <source>
        <dbReference type="Proteomes" id="UP000012065"/>
    </source>
</evidence>
<reference evidence="2 4" key="3">
    <citation type="submission" date="2014-11" db="EMBL/GenBank/DDBJ databases">
        <authorList>
            <person name="Wibberg Daniel"/>
        </authorList>
    </citation>
    <scope>NUCLEOTIDE SEQUENCE [LARGE SCALE GENOMIC DNA]</scope>
    <source>
        <strain evidence="2">Rhizoctonia solani AG1-IB 7/3/14</strain>
    </source>
</reference>
<protein>
    <submittedName>
        <fullName evidence="1">Rhizoctonia solani AG1-IB WGS project CAOJ00000000 data, isolate 7/3/14, contig 23418</fullName>
    </submittedName>
</protein>
<reference evidence="1" key="1">
    <citation type="submission" date="2012-10" db="EMBL/GenBank/DDBJ databases">
        <authorList>
            <person name="Jelonek L."/>
        </authorList>
    </citation>
    <scope>NUCLEOTIDE SEQUENCE</scope>
    <source>
        <strain evidence="1">Isolate 7/3/14</strain>
    </source>
</reference>
<dbReference type="AlphaFoldDB" id="M5CCH6"/>
<accession>M5CCH6</accession>
<gene>
    <name evidence="1" type="ORF">BN14_11288</name>
    <name evidence="2" type="ORF">RSOLAG1IB_12135</name>
</gene>
<evidence type="ECO:0000313" key="1">
    <source>
        <dbReference type="EMBL" id="CCO37136.1"/>
    </source>
</evidence>
<dbReference type="CDD" id="cd00303">
    <property type="entry name" value="retropepsin_like"/>
    <property type="match status" value="1"/>
</dbReference>
<reference evidence="1 3" key="2">
    <citation type="journal article" date="2013" name="J. Biotechnol.">
        <title>Establishment and interpretation of the genome sequence of the phytopathogenic fungus Rhizoctonia solani AG1-IB isolate 7/3/14.</title>
        <authorList>
            <person name="Wibberg D.W."/>
            <person name="Jelonek L.J."/>
            <person name="Rupp O.R."/>
            <person name="Hennig M.H."/>
            <person name="Eikmeyer F.E."/>
            <person name="Goesmann A.G."/>
            <person name="Hartmann A.H."/>
            <person name="Borriss R.B."/>
            <person name="Grosch R.G."/>
            <person name="Puehler A.P."/>
            <person name="Schlueter A.S."/>
        </authorList>
    </citation>
    <scope>NUCLEOTIDE SEQUENCE [LARGE SCALE GENOMIC DNA]</scope>
    <source>
        <strain evidence="3">AG1-IB / isolate 7/3/14</strain>
        <strain evidence="1">Isolate 7/3/14</strain>
    </source>
</reference>
<dbReference type="PANTHER" id="PTHR15503:SF36">
    <property type="entry name" value="RETROTRANSPOSON GAG-LIKE PROTEIN 5"/>
    <property type="match status" value="1"/>
</dbReference>
<name>M5CCH6_THACB</name>
<keyword evidence="4" id="KW-1185">Reference proteome</keyword>
<dbReference type="InterPro" id="IPR021109">
    <property type="entry name" value="Peptidase_aspartic_dom_sf"/>
</dbReference>
<organism evidence="1 3">
    <name type="scientific">Thanatephorus cucumeris (strain AG1-IB / isolate 7/3/14)</name>
    <name type="common">Lettuce bottom rot fungus</name>
    <name type="synonym">Rhizoctonia solani</name>
    <dbReference type="NCBI Taxonomy" id="1108050"/>
    <lineage>
        <taxon>Eukaryota</taxon>
        <taxon>Fungi</taxon>
        <taxon>Dikarya</taxon>
        <taxon>Basidiomycota</taxon>
        <taxon>Agaricomycotina</taxon>
        <taxon>Agaricomycetes</taxon>
        <taxon>Cantharellales</taxon>
        <taxon>Ceratobasidiaceae</taxon>
        <taxon>Rhizoctonia</taxon>
        <taxon>Rhizoctonia solani AG-1</taxon>
    </lineage>
</organism>
<dbReference type="OrthoDB" id="128646at2759"/>
<dbReference type="SUPFAM" id="SSF50630">
    <property type="entry name" value="Acid proteases"/>
    <property type="match status" value="1"/>
</dbReference>
<sequence>MTNLSNPAENIKTLIDSGATSNFISPTIVEKLQIPKKTLETPRVVRMLDGTLSQTGKIWHEVEILVTIQNHIQSISFLVCPIGKHDAILGMRWLSSEGPLINWASGTINFPKEEQAAIASEEDADPDPLKLIPPEYHEFAQVFGEEEFKILPPHRDYDIGIELTPEASLFHGPIYGMTDVESRALKEHLESEVATGKIRPSKSPAGAPVMFVKKANGSLRLVVVS</sequence>
<dbReference type="EMBL" id="LN679406">
    <property type="protein sequence ID" value="CEL58466.1"/>
    <property type="molecule type" value="Genomic_DNA"/>
</dbReference>
<dbReference type="InterPro" id="IPR032567">
    <property type="entry name" value="RTL1-rel"/>
</dbReference>
<dbReference type="Pfam" id="PF08284">
    <property type="entry name" value="RVP_2"/>
    <property type="match status" value="1"/>
</dbReference>
<proteinExistence type="predicted"/>
<dbReference type="SUPFAM" id="SSF56672">
    <property type="entry name" value="DNA/RNA polymerases"/>
    <property type="match status" value="1"/>
</dbReference>
<evidence type="ECO:0000313" key="4">
    <source>
        <dbReference type="Proteomes" id="UP000059188"/>
    </source>
</evidence>
<dbReference type="HOGENOM" id="CLU_000384_42_2_1"/>